<reference evidence="1 2" key="1">
    <citation type="submission" date="2018-02" db="EMBL/GenBank/DDBJ databases">
        <title>The genomes of Aspergillus section Nigri reveals drivers in fungal speciation.</title>
        <authorList>
            <consortium name="DOE Joint Genome Institute"/>
            <person name="Vesth T.C."/>
            <person name="Nybo J."/>
            <person name="Theobald S."/>
            <person name="Brandl J."/>
            <person name="Frisvad J.C."/>
            <person name="Nielsen K.F."/>
            <person name="Lyhne E.K."/>
            <person name="Kogle M.E."/>
            <person name="Kuo A."/>
            <person name="Riley R."/>
            <person name="Clum A."/>
            <person name="Nolan M."/>
            <person name="Lipzen A."/>
            <person name="Salamov A."/>
            <person name="Henrissat B."/>
            <person name="Wiebenga A."/>
            <person name="De vries R.P."/>
            <person name="Grigoriev I.V."/>
            <person name="Mortensen U.H."/>
            <person name="Andersen M.R."/>
            <person name="Baker S.E."/>
        </authorList>
    </citation>
    <scope>NUCLEOTIDE SEQUENCE [LARGE SCALE GENOMIC DNA]</scope>
    <source>
        <strain evidence="1 2">CBS 707.79</strain>
    </source>
</reference>
<evidence type="ECO:0000313" key="1">
    <source>
        <dbReference type="EMBL" id="PYH99017.1"/>
    </source>
</evidence>
<dbReference type="PANTHER" id="PTHR35205">
    <property type="entry name" value="NB-ARC AND TPR DOMAIN PROTEIN"/>
    <property type="match status" value="1"/>
</dbReference>
<dbReference type="InterPro" id="IPR027417">
    <property type="entry name" value="P-loop_NTPase"/>
</dbReference>
<evidence type="ECO:0000313" key="2">
    <source>
        <dbReference type="Proteomes" id="UP000247810"/>
    </source>
</evidence>
<keyword evidence="2" id="KW-1185">Reference proteome</keyword>
<protein>
    <recommendedName>
        <fullName evidence="3">NB-ARC domain-containing protein</fullName>
    </recommendedName>
</protein>
<dbReference type="PANTHER" id="PTHR35205:SF1">
    <property type="entry name" value="ZU5 DOMAIN-CONTAINING PROTEIN"/>
    <property type="match status" value="1"/>
</dbReference>
<name>A0A319DXV6_9EURO</name>
<dbReference type="SUPFAM" id="SSF52540">
    <property type="entry name" value="P-loop containing nucleoside triphosphate hydrolases"/>
    <property type="match status" value="1"/>
</dbReference>
<dbReference type="STRING" id="1448320.A0A319DXV6"/>
<dbReference type="AlphaFoldDB" id="A0A319DXV6"/>
<dbReference type="Proteomes" id="UP000247810">
    <property type="component" value="Unassembled WGS sequence"/>
</dbReference>
<sequence length="210" mass="23357">MDPVLARDSVLGWLANPLKTYNQLHDKKSQEASWLLTFDNVDNPNVLDDYWPADAMGSVLITSRDPLAKPYFLPRSNGIAVPPLESDEATERLLRLTGRSRTSHEDERISVRAVAAALGGFPLVITQMAWVIARQDLSFSEFLEDYQKEEARSIFLNTEIEASRLRAGCEHTVASVRALETLKEGAILLDILSLFDPDGIPEYILTGNSA</sequence>
<organism evidence="1 2">
    <name type="scientific">Aspergillus ellipticus CBS 707.79</name>
    <dbReference type="NCBI Taxonomy" id="1448320"/>
    <lineage>
        <taxon>Eukaryota</taxon>
        <taxon>Fungi</taxon>
        <taxon>Dikarya</taxon>
        <taxon>Ascomycota</taxon>
        <taxon>Pezizomycotina</taxon>
        <taxon>Eurotiomycetes</taxon>
        <taxon>Eurotiomycetidae</taxon>
        <taxon>Eurotiales</taxon>
        <taxon>Aspergillaceae</taxon>
        <taxon>Aspergillus</taxon>
        <taxon>Aspergillus subgen. Circumdati</taxon>
    </lineage>
</organism>
<accession>A0A319DXV6</accession>
<dbReference type="EMBL" id="KZ825806">
    <property type="protein sequence ID" value="PYH99017.1"/>
    <property type="molecule type" value="Genomic_DNA"/>
</dbReference>
<proteinExistence type="predicted"/>
<gene>
    <name evidence="1" type="ORF">BO71DRAFT_425643</name>
</gene>
<dbReference type="VEuPathDB" id="FungiDB:BO71DRAFT_425643"/>
<evidence type="ECO:0008006" key="3">
    <source>
        <dbReference type="Google" id="ProtNLM"/>
    </source>
</evidence>
<dbReference type="OrthoDB" id="6161812at2759"/>